<gene>
    <name evidence="4" type="ORF">SAMN04488082_108129</name>
</gene>
<dbReference type="GO" id="GO:0046872">
    <property type="term" value="F:metal ion binding"/>
    <property type="evidence" value="ECO:0007669"/>
    <property type="project" value="UniProtKB-KW"/>
</dbReference>
<organism evidence="4 5">
    <name type="scientific">Desulfomicrobium apsheronum</name>
    <dbReference type="NCBI Taxonomy" id="52560"/>
    <lineage>
        <taxon>Bacteria</taxon>
        <taxon>Pseudomonadati</taxon>
        <taxon>Thermodesulfobacteriota</taxon>
        <taxon>Desulfovibrionia</taxon>
        <taxon>Desulfovibrionales</taxon>
        <taxon>Desulfomicrobiaceae</taxon>
        <taxon>Desulfomicrobium</taxon>
    </lineage>
</organism>
<dbReference type="InterPro" id="IPR036594">
    <property type="entry name" value="Meth_synthase_dom"/>
</dbReference>
<dbReference type="GO" id="GO:0050667">
    <property type="term" value="P:homocysteine metabolic process"/>
    <property type="evidence" value="ECO:0007669"/>
    <property type="project" value="TreeGrafter"/>
</dbReference>
<evidence type="ECO:0000313" key="5">
    <source>
        <dbReference type="Proteomes" id="UP000198635"/>
    </source>
</evidence>
<sequence>MTIELRNLPQVSPAAVGEYTRLSYVLVESVNARMSGREDLTDLIGSNSMEVMYENHRHHAAFMASVFQFGIYGLLSKTLPWVYRAYHSRGFSHAYFSAVMTVWIDVIREFMDQSASDILTIYEWMLTRHEETVQLSLRPAIEPDAGSTVWQLDYERFRDALLIGDVSVCLEIAQSRVDTAERMVDFFVHVLQPAMQAVGARWENGLISVAQEHLASAIVSRILASISTSGFSSAPTRGTAVVSAAANEFHEIGAWMLASCLESDGWDVQYLGANTPCSDLLDFVRSVKPDLLCISVAMIFNISAVKTVIDGVRSQPDLDGMRVLVGGQALLHDPDIFHVLKADAMATDCKSAMNVARALISRRASESRLS</sequence>
<dbReference type="GO" id="GO:0046653">
    <property type="term" value="P:tetrahydrofolate metabolic process"/>
    <property type="evidence" value="ECO:0007669"/>
    <property type="project" value="TreeGrafter"/>
</dbReference>
<keyword evidence="1" id="KW-0479">Metal-binding</keyword>
<dbReference type="GO" id="GO:0031419">
    <property type="term" value="F:cobalamin binding"/>
    <property type="evidence" value="ECO:0007669"/>
    <property type="project" value="InterPro"/>
</dbReference>
<dbReference type="AlphaFoldDB" id="A0A1I3UXE9"/>
<accession>A0A1I3UXE9</accession>
<keyword evidence="5" id="KW-1185">Reference proteome</keyword>
<dbReference type="InterPro" id="IPR036724">
    <property type="entry name" value="Cobalamin-bd_sf"/>
</dbReference>
<dbReference type="Pfam" id="PF02310">
    <property type="entry name" value="B12-binding"/>
    <property type="match status" value="1"/>
</dbReference>
<reference evidence="5" key="1">
    <citation type="submission" date="2016-10" db="EMBL/GenBank/DDBJ databases">
        <authorList>
            <person name="Varghese N."/>
            <person name="Submissions S."/>
        </authorList>
    </citation>
    <scope>NUCLEOTIDE SEQUENCE [LARGE SCALE GENOMIC DNA]</scope>
    <source>
        <strain evidence="5">DSM 5918</strain>
    </source>
</reference>
<dbReference type="InterPro" id="IPR003759">
    <property type="entry name" value="Cbl-bd_cap"/>
</dbReference>
<dbReference type="SUPFAM" id="SSF52242">
    <property type="entry name" value="Cobalamin (vitamin B12)-binding domain"/>
    <property type="match status" value="1"/>
</dbReference>
<evidence type="ECO:0000256" key="2">
    <source>
        <dbReference type="ARBA" id="ARBA00023285"/>
    </source>
</evidence>
<dbReference type="STRING" id="52560.SAMN04488082_108129"/>
<dbReference type="Pfam" id="PF02607">
    <property type="entry name" value="B12-binding_2"/>
    <property type="match status" value="1"/>
</dbReference>
<evidence type="ECO:0000259" key="3">
    <source>
        <dbReference type="PROSITE" id="PS51332"/>
    </source>
</evidence>
<dbReference type="PROSITE" id="PS51332">
    <property type="entry name" value="B12_BINDING"/>
    <property type="match status" value="1"/>
</dbReference>
<dbReference type="Proteomes" id="UP000198635">
    <property type="component" value="Unassembled WGS sequence"/>
</dbReference>
<dbReference type="EMBL" id="FORX01000008">
    <property type="protein sequence ID" value="SFJ86587.1"/>
    <property type="molecule type" value="Genomic_DNA"/>
</dbReference>
<dbReference type="GO" id="GO:0008705">
    <property type="term" value="F:methionine synthase activity"/>
    <property type="evidence" value="ECO:0007669"/>
    <property type="project" value="TreeGrafter"/>
</dbReference>
<dbReference type="OrthoDB" id="5498228at2"/>
<dbReference type="InterPro" id="IPR050554">
    <property type="entry name" value="Met_Synthase/Corrinoid"/>
</dbReference>
<name>A0A1I3UXE9_9BACT</name>
<dbReference type="Gene3D" id="3.40.50.280">
    <property type="entry name" value="Cobalamin-binding domain"/>
    <property type="match status" value="1"/>
</dbReference>
<evidence type="ECO:0000256" key="1">
    <source>
        <dbReference type="ARBA" id="ARBA00022723"/>
    </source>
</evidence>
<feature type="domain" description="B12-binding" evidence="3">
    <location>
        <begin position="237"/>
        <end position="366"/>
    </location>
</feature>
<dbReference type="PANTHER" id="PTHR45833:SF1">
    <property type="entry name" value="METHIONINE SYNTHASE"/>
    <property type="match status" value="1"/>
</dbReference>
<evidence type="ECO:0000313" key="4">
    <source>
        <dbReference type="EMBL" id="SFJ86587.1"/>
    </source>
</evidence>
<keyword evidence="2" id="KW-0170">Cobalt</keyword>
<protein>
    <submittedName>
        <fullName evidence="4">Methanogenic corrinoid protein MtbC1</fullName>
    </submittedName>
</protein>
<dbReference type="Gene3D" id="1.10.1240.10">
    <property type="entry name" value="Methionine synthase domain"/>
    <property type="match status" value="1"/>
</dbReference>
<proteinExistence type="predicted"/>
<dbReference type="GO" id="GO:0005829">
    <property type="term" value="C:cytosol"/>
    <property type="evidence" value="ECO:0007669"/>
    <property type="project" value="TreeGrafter"/>
</dbReference>
<dbReference type="PANTHER" id="PTHR45833">
    <property type="entry name" value="METHIONINE SYNTHASE"/>
    <property type="match status" value="1"/>
</dbReference>
<dbReference type="InterPro" id="IPR006158">
    <property type="entry name" value="Cobalamin-bd"/>
</dbReference>